<dbReference type="EMBL" id="JAMZIH010001393">
    <property type="protein sequence ID" value="KAJ1678232.1"/>
    <property type="molecule type" value="Genomic_DNA"/>
</dbReference>
<gene>
    <name evidence="1" type="ORF">EV182_004501</name>
</gene>
<accession>A0ACC1HP52</accession>
<comment type="caution">
    <text evidence="1">The sequence shown here is derived from an EMBL/GenBank/DDBJ whole genome shotgun (WGS) entry which is preliminary data.</text>
</comment>
<reference evidence="1" key="1">
    <citation type="submission" date="2022-06" db="EMBL/GenBank/DDBJ databases">
        <title>Phylogenomic reconstructions and comparative analyses of Kickxellomycotina fungi.</title>
        <authorList>
            <person name="Reynolds N.K."/>
            <person name="Stajich J.E."/>
            <person name="Barry K."/>
            <person name="Grigoriev I.V."/>
            <person name="Crous P."/>
            <person name="Smith M.E."/>
        </authorList>
    </citation>
    <scope>NUCLEOTIDE SEQUENCE</scope>
    <source>
        <strain evidence="1">RSA 2271</strain>
    </source>
</reference>
<feature type="non-terminal residue" evidence="1">
    <location>
        <position position="407"/>
    </location>
</feature>
<protein>
    <submittedName>
        <fullName evidence="1">Uncharacterized protein</fullName>
    </submittedName>
</protein>
<dbReference type="Proteomes" id="UP001145114">
    <property type="component" value="Unassembled WGS sequence"/>
</dbReference>
<evidence type="ECO:0000313" key="2">
    <source>
        <dbReference type="Proteomes" id="UP001145114"/>
    </source>
</evidence>
<sequence>MADPQDGRHGAADNPSAASSSGTGANSNNAMISDIDMFGSLTNGGDLMITSNQAVDSGSMGTLDDLNLFLNSGTTPRESISGDLLGLGSAGDAGPMQLDISSLFTPTAGAGDGGILDLIPGGGNSSNNINNGDNNDGGDPSNLLDAPPSISRFQSDRSLGAANFGMLGGGNQGGSGQSATATTESQQQGAGGEESNANLDNARALVASLMRGIQPSSSSPSPSPLLNYAGGNGDDGNDIAPLSAAAELATTGATLPADTTEQGAPAAIEAPSQYGRDQITPSATPVTASTPISGDSKTASSTSSVPVAFLGLSMGQDTAQAAEPQQQHATVPSAGTEPVPAQTATIEGAPNDTELPTSDSSTIPTEAASQLPQPQQQPPVSEDLPINPHLADFRDQEALSYHPRDDN</sequence>
<proteinExistence type="predicted"/>
<evidence type="ECO:0000313" key="1">
    <source>
        <dbReference type="EMBL" id="KAJ1678232.1"/>
    </source>
</evidence>
<organism evidence="1 2">
    <name type="scientific">Spiromyces aspiralis</name>
    <dbReference type="NCBI Taxonomy" id="68401"/>
    <lineage>
        <taxon>Eukaryota</taxon>
        <taxon>Fungi</taxon>
        <taxon>Fungi incertae sedis</taxon>
        <taxon>Zoopagomycota</taxon>
        <taxon>Kickxellomycotina</taxon>
        <taxon>Kickxellomycetes</taxon>
        <taxon>Kickxellales</taxon>
        <taxon>Kickxellaceae</taxon>
        <taxon>Spiromyces</taxon>
    </lineage>
</organism>
<name>A0ACC1HP52_9FUNG</name>
<keyword evidence="2" id="KW-1185">Reference proteome</keyword>